<gene>
    <name evidence="2" type="primary">LOC108559852</name>
</gene>
<dbReference type="InterPro" id="IPR017248">
    <property type="entry name" value="HAX-1"/>
</dbReference>
<accession>A0ABM1MDQ9</accession>
<dbReference type="Proteomes" id="UP000695000">
    <property type="component" value="Unplaced"/>
</dbReference>
<dbReference type="GeneID" id="108559852"/>
<protein>
    <submittedName>
        <fullName evidence="2">Uncharacterized protein LOC108559852</fullName>
    </submittedName>
</protein>
<evidence type="ECO:0000313" key="2">
    <source>
        <dbReference type="RefSeq" id="XP_017772709.1"/>
    </source>
</evidence>
<proteinExistence type="predicted"/>
<organism evidence="1 2">
    <name type="scientific">Nicrophorus vespilloides</name>
    <name type="common">Boreal carrion beetle</name>
    <dbReference type="NCBI Taxonomy" id="110193"/>
    <lineage>
        <taxon>Eukaryota</taxon>
        <taxon>Metazoa</taxon>
        <taxon>Ecdysozoa</taxon>
        <taxon>Arthropoda</taxon>
        <taxon>Hexapoda</taxon>
        <taxon>Insecta</taxon>
        <taxon>Pterygota</taxon>
        <taxon>Neoptera</taxon>
        <taxon>Endopterygota</taxon>
        <taxon>Coleoptera</taxon>
        <taxon>Polyphaga</taxon>
        <taxon>Staphyliniformia</taxon>
        <taxon>Silphidae</taxon>
        <taxon>Nicrophorinae</taxon>
        <taxon>Nicrophorus</taxon>
    </lineage>
</organism>
<evidence type="ECO:0000313" key="1">
    <source>
        <dbReference type="Proteomes" id="UP000695000"/>
    </source>
</evidence>
<name>A0ABM1MDQ9_NICVS</name>
<keyword evidence="1" id="KW-1185">Reference proteome</keyword>
<dbReference type="PANTHER" id="PTHR14938">
    <property type="entry name" value="HCLS1-ASSOCIATED PROTEIN X-1"/>
    <property type="match status" value="1"/>
</dbReference>
<dbReference type="PANTHER" id="PTHR14938:SF2">
    <property type="entry name" value="HCLS1-ASSOCIATED PROTEIN X-1"/>
    <property type="match status" value="1"/>
</dbReference>
<sequence length="240" mass="27773">MDFFNVFKSFFGFPNSVHPHDFNSERYENIKEDSHNHFIKSEVDNDEMGFQIFANPLEMQRYFEQQLNEIARSFGENTLFGNIFPNPNLSAVETQTESTSKNLRDIYLKPDYERHNTSAKTDSDLDGKVNIKELDTILEPNHRFSAPKSSFFGQSVITRTIAKPDGSIEMTRRISDHLGNEETSVTHRHGDQEHIIVTKIVKNGQSVTDEKLVTIEEGKQIREIPDINNFVFSIFNDFFK</sequence>
<dbReference type="RefSeq" id="XP_017772709.1">
    <property type="nucleotide sequence ID" value="XM_017917220.1"/>
</dbReference>
<reference evidence="2" key="1">
    <citation type="submission" date="2025-08" db="UniProtKB">
        <authorList>
            <consortium name="RefSeq"/>
        </authorList>
    </citation>
    <scope>IDENTIFICATION</scope>
    <source>
        <tissue evidence="2">Whole Larva</tissue>
    </source>
</reference>